<evidence type="ECO:0000256" key="1">
    <source>
        <dbReference type="ARBA" id="ARBA00022670"/>
    </source>
</evidence>
<dbReference type="GO" id="GO:0006508">
    <property type="term" value="P:proteolysis"/>
    <property type="evidence" value="ECO:0007669"/>
    <property type="project" value="UniProtKB-KW"/>
</dbReference>
<keyword evidence="3" id="KW-0788">Thiol protease</keyword>
<dbReference type="InterPro" id="IPR006473">
    <property type="entry name" value="Peptidase_C58_Yopt"/>
</dbReference>
<feature type="domain" description="Peptidase C58 YopT-type" evidence="4">
    <location>
        <begin position="4"/>
        <end position="206"/>
    </location>
</feature>
<evidence type="ECO:0000256" key="2">
    <source>
        <dbReference type="ARBA" id="ARBA00022801"/>
    </source>
</evidence>
<organism evidence="5 6">
    <name type="scientific">Scandinavium hiltneri</name>
    <dbReference type="NCBI Taxonomy" id="2926519"/>
    <lineage>
        <taxon>Bacteria</taxon>
        <taxon>Pseudomonadati</taxon>
        <taxon>Pseudomonadota</taxon>
        <taxon>Gammaproteobacteria</taxon>
        <taxon>Enterobacterales</taxon>
        <taxon>Enterobacteriaceae</taxon>
        <taxon>Scandinavium</taxon>
    </lineage>
</organism>
<keyword evidence="6" id="KW-1185">Reference proteome</keyword>
<evidence type="ECO:0000313" key="5">
    <source>
        <dbReference type="EMBL" id="MCS2163010.1"/>
    </source>
</evidence>
<evidence type="ECO:0000313" key="6">
    <source>
        <dbReference type="Proteomes" id="UP001205357"/>
    </source>
</evidence>
<dbReference type="GO" id="GO:0008233">
    <property type="term" value="F:peptidase activity"/>
    <property type="evidence" value="ECO:0007669"/>
    <property type="project" value="UniProtKB-KW"/>
</dbReference>
<dbReference type="RefSeq" id="WP_258989566.1">
    <property type="nucleotide sequence ID" value="NZ_JALIGE010000076.1"/>
</dbReference>
<reference evidence="5 6" key="1">
    <citation type="submission" date="2022-04" db="EMBL/GenBank/DDBJ databases">
        <title>Proposal of a three novel species of Scandinavium, Scandinavium hiltneri, Scandinavium manionii, Scandinavium tedordense.</title>
        <authorList>
            <person name="Maddock D.W."/>
            <person name="Brady C.L."/>
            <person name="Denman S."/>
            <person name="Arnold D."/>
        </authorList>
    </citation>
    <scope>NUCLEOTIDE SEQUENCE [LARGE SCALE GENOMIC DNA]</scope>
    <source>
        <strain evidence="5 6">H11S7</strain>
    </source>
</reference>
<sequence>MSKNFLFNQTAYIDSHPRLKKADDGCCFSLALAWLHATCKYKMDVSYFEKTKVQNRVSRWQKTHNHDLIKKLEREYEHLHIDNQYKIILDGVSSAGKNNTKIKNDLIIRQIQKWGGKRNLILLGAKTSYSSGDVDIYFTSALYRELINNGPLPVYGVILLNGNDKSHALSYTITNELEMIKLFDSNSGEYSFQRKEEFQHFLNRYLSTRYAFLGSSWCVIKLNKTMTKRGWNCFR</sequence>
<dbReference type="Gene3D" id="3.90.70.20">
    <property type="match status" value="1"/>
</dbReference>
<dbReference type="Pfam" id="PF03543">
    <property type="entry name" value="Peptidase_C58"/>
    <property type="match status" value="1"/>
</dbReference>
<evidence type="ECO:0000256" key="3">
    <source>
        <dbReference type="ARBA" id="ARBA00022807"/>
    </source>
</evidence>
<name>A0ABT2E553_9ENTR</name>
<dbReference type="Proteomes" id="UP001205357">
    <property type="component" value="Unassembled WGS sequence"/>
</dbReference>
<evidence type="ECO:0000259" key="4">
    <source>
        <dbReference type="Pfam" id="PF03543"/>
    </source>
</evidence>
<gene>
    <name evidence="5" type="ORF">MUU47_18160</name>
</gene>
<proteinExistence type="predicted"/>
<dbReference type="SUPFAM" id="SSF54001">
    <property type="entry name" value="Cysteine proteinases"/>
    <property type="match status" value="1"/>
</dbReference>
<dbReference type="EMBL" id="JALIGE010000076">
    <property type="protein sequence ID" value="MCS2163010.1"/>
    <property type="molecule type" value="Genomic_DNA"/>
</dbReference>
<protein>
    <submittedName>
        <fullName evidence="5">YopT-type cysteine protease domain-containing protein</fullName>
    </submittedName>
</protein>
<keyword evidence="2" id="KW-0378">Hydrolase</keyword>
<comment type="caution">
    <text evidence="5">The sequence shown here is derived from an EMBL/GenBank/DDBJ whole genome shotgun (WGS) entry which is preliminary data.</text>
</comment>
<accession>A0ABT2E553</accession>
<keyword evidence="1 5" id="KW-0645">Protease</keyword>
<dbReference type="InterPro" id="IPR038765">
    <property type="entry name" value="Papain-like_cys_pep_sf"/>
</dbReference>